<proteinExistence type="inferred from homology"/>
<name>A0A6L5YBE5_9BACT</name>
<sequence length="476" mass="53563">MVVGVAIDAKNLDPQNSVDTYSFCLTNQIYETLYTVDGKTRKLVPVLAESVDILDDKTYRFHLKKGVKFHNGEELTADDVVFSLKRATSPQSVFAGSKGRYIDPDGFKIEDKYTVVVKTRTPFGGFLESMKHPYASILNKKAVEEAGSNYSMHPVGTGAFKLIKWTKGEKLELERFENYHGTKPVYKNLIFLIIPDDSNRVIALETGKVDLIYAVPTTEFNRLSESDRVQLVRAPGLVLHYLGLNTQSPRLADPRVRLAIEYAVNKEALNQVVYEGNSAPAVGPLLPVCSFYPENARPFGYDPERAKALLKDAGVKDLKLSLWVLNLQDLINTATVLQAMLAQVGITLDIQVLENGVFNDRMKTGSYDMFIYMWGMMTNRDAAVYWQSLFTKEAIGTTNFTRLDDPQTNAWIKEAAETVDTAKRNGIFQKIWDRINELHPWVYLSIPSELYGAQKDLKGVKDLCDGKISFLGNLHY</sequence>
<dbReference type="GO" id="GO:0042597">
    <property type="term" value="C:periplasmic space"/>
    <property type="evidence" value="ECO:0007669"/>
    <property type="project" value="UniProtKB-ARBA"/>
</dbReference>
<dbReference type="PROSITE" id="PS01040">
    <property type="entry name" value="SBP_BACTERIAL_5"/>
    <property type="match status" value="1"/>
</dbReference>
<dbReference type="GO" id="GO:1904680">
    <property type="term" value="F:peptide transmembrane transporter activity"/>
    <property type="evidence" value="ECO:0007669"/>
    <property type="project" value="TreeGrafter"/>
</dbReference>
<organism evidence="5 6">
    <name type="scientific">Pyramidobacter porci</name>
    <dbReference type="NCBI Taxonomy" id="2605789"/>
    <lineage>
        <taxon>Bacteria</taxon>
        <taxon>Thermotogati</taxon>
        <taxon>Synergistota</taxon>
        <taxon>Synergistia</taxon>
        <taxon>Synergistales</taxon>
        <taxon>Dethiosulfovibrionaceae</taxon>
        <taxon>Pyramidobacter</taxon>
    </lineage>
</organism>
<comment type="similarity">
    <text evidence="1">Belongs to the bacterial solute-binding protein 5 family.</text>
</comment>
<evidence type="ECO:0000259" key="4">
    <source>
        <dbReference type="Pfam" id="PF00496"/>
    </source>
</evidence>
<dbReference type="InterPro" id="IPR030678">
    <property type="entry name" value="Peptide/Ni-bd"/>
</dbReference>
<evidence type="ECO:0000256" key="1">
    <source>
        <dbReference type="ARBA" id="ARBA00005695"/>
    </source>
</evidence>
<dbReference type="InterPro" id="IPR023765">
    <property type="entry name" value="SBP_5_CS"/>
</dbReference>
<dbReference type="Pfam" id="PF00496">
    <property type="entry name" value="SBP_bac_5"/>
    <property type="match status" value="1"/>
</dbReference>
<evidence type="ECO:0000256" key="2">
    <source>
        <dbReference type="ARBA" id="ARBA00022448"/>
    </source>
</evidence>
<keyword evidence="6" id="KW-1185">Reference proteome</keyword>
<dbReference type="AlphaFoldDB" id="A0A6L5YBE5"/>
<evidence type="ECO:0000313" key="5">
    <source>
        <dbReference type="EMBL" id="MST54842.1"/>
    </source>
</evidence>
<keyword evidence="3" id="KW-0732">Signal</keyword>
<dbReference type="PIRSF" id="PIRSF002741">
    <property type="entry name" value="MppA"/>
    <property type="match status" value="1"/>
</dbReference>
<protein>
    <submittedName>
        <fullName evidence="5">ABC transporter substrate-binding protein</fullName>
    </submittedName>
</protein>
<dbReference type="PANTHER" id="PTHR30290">
    <property type="entry name" value="PERIPLASMIC BINDING COMPONENT OF ABC TRANSPORTER"/>
    <property type="match status" value="1"/>
</dbReference>
<dbReference type="Proteomes" id="UP000473699">
    <property type="component" value="Unassembled WGS sequence"/>
</dbReference>
<reference evidence="5 6" key="1">
    <citation type="submission" date="2019-08" db="EMBL/GenBank/DDBJ databases">
        <title>In-depth cultivation of the pig gut microbiome towards novel bacterial diversity and tailored functional studies.</title>
        <authorList>
            <person name="Wylensek D."/>
            <person name="Hitch T.C.A."/>
            <person name="Clavel T."/>
        </authorList>
    </citation>
    <scope>NUCLEOTIDE SEQUENCE [LARGE SCALE GENOMIC DNA]</scope>
    <source>
        <strain evidence="5 6">SM-530-WT-4B</strain>
    </source>
</reference>
<dbReference type="Gene3D" id="3.10.105.10">
    <property type="entry name" value="Dipeptide-binding Protein, Domain 3"/>
    <property type="match status" value="1"/>
</dbReference>
<dbReference type="InterPro" id="IPR039424">
    <property type="entry name" value="SBP_5"/>
</dbReference>
<dbReference type="GO" id="GO:0015833">
    <property type="term" value="P:peptide transport"/>
    <property type="evidence" value="ECO:0007669"/>
    <property type="project" value="TreeGrafter"/>
</dbReference>
<gene>
    <name evidence="5" type="ORF">FYJ74_02085</name>
</gene>
<dbReference type="InterPro" id="IPR000914">
    <property type="entry name" value="SBP_5_dom"/>
</dbReference>
<dbReference type="Gene3D" id="3.40.190.10">
    <property type="entry name" value="Periplasmic binding protein-like II"/>
    <property type="match status" value="1"/>
</dbReference>
<evidence type="ECO:0000313" key="6">
    <source>
        <dbReference type="Proteomes" id="UP000473699"/>
    </source>
</evidence>
<feature type="domain" description="Solute-binding protein family 5" evidence="4">
    <location>
        <begin position="42"/>
        <end position="391"/>
    </location>
</feature>
<dbReference type="GO" id="GO:0043190">
    <property type="term" value="C:ATP-binding cassette (ABC) transporter complex"/>
    <property type="evidence" value="ECO:0007669"/>
    <property type="project" value="InterPro"/>
</dbReference>
<evidence type="ECO:0000256" key="3">
    <source>
        <dbReference type="ARBA" id="ARBA00022729"/>
    </source>
</evidence>
<dbReference type="PANTHER" id="PTHR30290:SF9">
    <property type="entry name" value="OLIGOPEPTIDE-BINDING PROTEIN APPA"/>
    <property type="match status" value="1"/>
</dbReference>
<comment type="caution">
    <text evidence="5">The sequence shown here is derived from an EMBL/GenBank/DDBJ whole genome shotgun (WGS) entry which is preliminary data.</text>
</comment>
<dbReference type="Gene3D" id="3.90.76.10">
    <property type="entry name" value="Dipeptide-binding Protein, Domain 1"/>
    <property type="match status" value="1"/>
</dbReference>
<dbReference type="EMBL" id="VUNH01000002">
    <property type="protein sequence ID" value="MST54842.1"/>
    <property type="molecule type" value="Genomic_DNA"/>
</dbReference>
<dbReference type="CDD" id="cd00995">
    <property type="entry name" value="PBP2_NikA_DppA_OppA_like"/>
    <property type="match status" value="1"/>
</dbReference>
<keyword evidence="2" id="KW-0813">Transport</keyword>
<dbReference type="SUPFAM" id="SSF53850">
    <property type="entry name" value="Periplasmic binding protein-like II"/>
    <property type="match status" value="1"/>
</dbReference>
<accession>A0A6L5YBE5</accession>